<proteinExistence type="predicted"/>
<comment type="caution">
    <text evidence="1">The sequence shown here is derived from an EMBL/GenBank/DDBJ whole genome shotgun (WGS) entry which is preliminary data.</text>
</comment>
<evidence type="ECO:0000313" key="1">
    <source>
        <dbReference type="EMBL" id="PXX14540.1"/>
    </source>
</evidence>
<evidence type="ECO:0000313" key="2">
    <source>
        <dbReference type="Proteomes" id="UP000247515"/>
    </source>
</evidence>
<dbReference type="EMBL" id="QJJV01000012">
    <property type="protein sequence ID" value="PXX14540.1"/>
    <property type="molecule type" value="Genomic_DNA"/>
</dbReference>
<gene>
    <name evidence="1" type="ORF">C7400_112152</name>
</gene>
<organism evidence="1 2">
    <name type="scientific">Paraburkholderia tropica</name>
    <dbReference type="NCBI Taxonomy" id="92647"/>
    <lineage>
        <taxon>Bacteria</taxon>
        <taxon>Pseudomonadati</taxon>
        <taxon>Pseudomonadota</taxon>
        <taxon>Betaproteobacteria</taxon>
        <taxon>Burkholderiales</taxon>
        <taxon>Burkholderiaceae</taxon>
        <taxon>Paraburkholderia</taxon>
    </lineage>
</organism>
<accession>A0ABX5MS08</accession>
<keyword evidence="2" id="KW-1185">Reference proteome</keyword>
<protein>
    <submittedName>
        <fullName evidence="1">Uncharacterized protein</fullName>
    </submittedName>
</protein>
<name>A0ABX5MS08_9BURK</name>
<dbReference type="Proteomes" id="UP000247515">
    <property type="component" value="Unassembled WGS sequence"/>
</dbReference>
<reference evidence="1 2" key="1">
    <citation type="submission" date="2018-05" db="EMBL/GenBank/DDBJ databases">
        <title>Genomic Encyclopedia of Type Strains, Phase IV (KMG-V): Genome sequencing to study the core and pangenomes of soil and plant-associated prokaryotes.</title>
        <authorList>
            <person name="Whitman W."/>
        </authorList>
    </citation>
    <scope>NUCLEOTIDE SEQUENCE [LARGE SCALE GENOMIC DNA]</scope>
    <source>
        <strain evidence="1 2">SIr-6563</strain>
    </source>
</reference>
<sequence>MEGQKQIVEALDGLREDLAQRHSENVTAQSVADRKLDEVIRRVDDLHKAFPGGDWDGHRRYHETLIERAEARAKFYNDLRSELAKKGLWALLALIGVALWQYLKSKVIA</sequence>